<protein>
    <submittedName>
        <fullName evidence="2">Uncharacterized protein</fullName>
    </submittedName>
</protein>
<evidence type="ECO:0000313" key="2">
    <source>
        <dbReference type="EMBL" id="GBP55632.1"/>
    </source>
</evidence>
<gene>
    <name evidence="2" type="ORF">EVAR_97840_1</name>
</gene>
<feature type="coiled-coil region" evidence="1">
    <location>
        <begin position="41"/>
        <end position="75"/>
    </location>
</feature>
<accession>A0A4C1WY84</accession>
<dbReference type="EMBL" id="BGZK01000674">
    <property type="protein sequence ID" value="GBP55632.1"/>
    <property type="molecule type" value="Genomic_DNA"/>
</dbReference>
<dbReference type="Proteomes" id="UP000299102">
    <property type="component" value="Unassembled WGS sequence"/>
</dbReference>
<keyword evidence="1" id="KW-0175">Coiled coil</keyword>
<keyword evidence="3" id="KW-1185">Reference proteome</keyword>
<dbReference type="AlphaFoldDB" id="A0A4C1WY84"/>
<proteinExistence type="predicted"/>
<comment type="caution">
    <text evidence="2">The sequence shown here is derived from an EMBL/GenBank/DDBJ whole genome shotgun (WGS) entry which is preliminary data.</text>
</comment>
<organism evidence="2 3">
    <name type="scientific">Eumeta variegata</name>
    <name type="common">Bagworm moth</name>
    <name type="synonym">Eumeta japonica</name>
    <dbReference type="NCBI Taxonomy" id="151549"/>
    <lineage>
        <taxon>Eukaryota</taxon>
        <taxon>Metazoa</taxon>
        <taxon>Ecdysozoa</taxon>
        <taxon>Arthropoda</taxon>
        <taxon>Hexapoda</taxon>
        <taxon>Insecta</taxon>
        <taxon>Pterygota</taxon>
        <taxon>Neoptera</taxon>
        <taxon>Endopterygota</taxon>
        <taxon>Lepidoptera</taxon>
        <taxon>Glossata</taxon>
        <taxon>Ditrysia</taxon>
        <taxon>Tineoidea</taxon>
        <taxon>Psychidae</taxon>
        <taxon>Oiketicinae</taxon>
        <taxon>Eumeta</taxon>
    </lineage>
</organism>
<evidence type="ECO:0000256" key="1">
    <source>
        <dbReference type="SAM" id="Coils"/>
    </source>
</evidence>
<evidence type="ECO:0000313" key="3">
    <source>
        <dbReference type="Proteomes" id="UP000299102"/>
    </source>
</evidence>
<name>A0A4C1WY84_EUMVA</name>
<dbReference type="OrthoDB" id="7474798at2759"/>
<reference evidence="2 3" key="1">
    <citation type="journal article" date="2019" name="Commun. Biol.">
        <title>The bagworm genome reveals a unique fibroin gene that provides high tensile strength.</title>
        <authorList>
            <person name="Kono N."/>
            <person name="Nakamura H."/>
            <person name="Ohtoshi R."/>
            <person name="Tomita M."/>
            <person name="Numata K."/>
            <person name="Arakawa K."/>
        </authorList>
    </citation>
    <scope>NUCLEOTIDE SEQUENCE [LARGE SCALE GENOMIC DNA]</scope>
</reference>
<sequence length="109" mass="12516">MITRRENARGLEEQLKHTLLELKTSRASCEQLPQEREDSEILSALNENKQMKSELAELYSQLMDTRGDRDQLQRTVSGLDRSSGELEDALKLTTDLKLKLRDAYTIIHG</sequence>